<dbReference type="OrthoDB" id="6285342at2759"/>
<keyword evidence="2" id="KW-1133">Transmembrane helix</keyword>
<organism evidence="3 4">
    <name type="scientific">Opisthorchis viverrini</name>
    <name type="common">Southeast Asian liver fluke</name>
    <dbReference type="NCBI Taxonomy" id="6198"/>
    <lineage>
        <taxon>Eukaryota</taxon>
        <taxon>Metazoa</taxon>
        <taxon>Spiralia</taxon>
        <taxon>Lophotrochozoa</taxon>
        <taxon>Platyhelminthes</taxon>
        <taxon>Trematoda</taxon>
        <taxon>Digenea</taxon>
        <taxon>Opisthorchiida</taxon>
        <taxon>Opisthorchiata</taxon>
        <taxon>Opisthorchiidae</taxon>
        <taxon>Opisthorchis</taxon>
    </lineage>
</organism>
<keyword evidence="2" id="KW-0472">Membrane</keyword>
<dbReference type="EMBL" id="KL596696">
    <property type="protein sequence ID" value="KER28582.1"/>
    <property type="molecule type" value="Genomic_DNA"/>
</dbReference>
<sequence length="482" mass="52843">MTEVSNDKWIITPAGEISTPDALLSSDISKKIRRSFFKKDVAVKSYKCDFLGSGIFTAAKIYISNSAIYVVHRPKRRKLTTVSFSAIFDIKPRVDQQGVDIHLDNRLVYSLTNFQRTESAIAFLLNFWNLVRKDKGHFSSPGTKSLHCGLENSGSTGRFSTTSCDARLPVLSSDASPLLLQAPTTISLNSTASLSETGSLDENCQISVSSSGLKSSTNDTRSQLNTTDHEAADLVIRPLSKSPSIVRQSVTTVARASGHSTPGRSSFASSHSNKNPDHEVTQHSAETPFLRAETTEVLLPQVESLHPDGSTTSLSNGQQMLHGASSGRPKPVACLTESPGWGATWPFSFLPYPFSSSPQRLTMLIAYAILAFLLLSTMHLYHRLAVFDLHGRPGLTRTSQPQLTEHEYRVGLEFLEEQLIQLLTEHEYRVGLEFLEEQLIQLVSLMGQLTESLARLTTELRSLDPVGDSYAATPSTETGPLT</sequence>
<dbReference type="CTD" id="20318808"/>
<evidence type="ECO:0008006" key="5">
    <source>
        <dbReference type="Google" id="ProtNLM"/>
    </source>
</evidence>
<feature type="region of interest" description="Disordered" evidence="1">
    <location>
        <begin position="208"/>
        <end position="229"/>
    </location>
</feature>
<protein>
    <recommendedName>
        <fullName evidence="5">GRAM domain-containing protein</fullName>
    </recommendedName>
</protein>
<gene>
    <name evidence="3" type="ORF">T265_04626</name>
</gene>
<evidence type="ECO:0000256" key="1">
    <source>
        <dbReference type="SAM" id="MobiDB-lite"/>
    </source>
</evidence>
<dbReference type="GeneID" id="20318808"/>
<accession>A0A074ZRX5</accession>
<feature type="region of interest" description="Disordered" evidence="1">
    <location>
        <begin position="252"/>
        <end position="283"/>
    </location>
</feature>
<feature type="region of interest" description="Disordered" evidence="1">
    <location>
        <begin position="306"/>
        <end position="331"/>
    </location>
</feature>
<feature type="compositionally biased region" description="Polar residues" evidence="1">
    <location>
        <begin position="252"/>
        <end position="273"/>
    </location>
</feature>
<name>A0A074ZRX5_OPIVI</name>
<evidence type="ECO:0000256" key="2">
    <source>
        <dbReference type="SAM" id="Phobius"/>
    </source>
</evidence>
<feature type="compositionally biased region" description="Polar residues" evidence="1">
    <location>
        <begin position="309"/>
        <end position="319"/>
    </location>
</feature>
<reference evidence="3 4" key="1">
    <citation type="submission" date="2013-11" db="EMBL/GenBank/DDBJ databases">
        <title>Opisthorchis viverrini - life in the bile duct.</title>
        <authorList>
            <person name="Young N.D."/>
            <person name="Nagarajan N."/>
            <person name="Lin S.J."/>
            <person name="Korhonen P.K."/>
            <person name="Jex A.R."/>
            <person name="Hall R.S."/>
            <person name="Safavi-Hemami H."/>
            <person name="Kaewkong W."/>
            <person name="Bertrand D."/>
            <person name="Gao S."/>
            <person name="Seet Q."/>
            <person name="Wongkham S."/>
            <person name="Teh B.T."/>
            <person name="Wongkham C."/>
            <person name="Intapan P.M."/>
            <person name="Maleewong W."/>
            <person name="Yang X."/>
            <person name="Hu M."/>
            <person name="Wang Z."/>
            <person name="Hofmann A."/>
            <person name="Sternberg P.W."/>
            <person name="Tan P."/>
            <person name="Wang J."/>
            <person name="Gasser R.B."/>
        </authorList>
    </citation>
    <scope>NUCLEOTIDE SEQUENCE [LARGE SCALE GENOMIC DNA]</scope>
</reference>
<evidence type="ECO:0000313" key="4">
    <source>
        <dbReference type="Proteomes" id="UP000054324"/>
    </source>
</evidence>
<dbReference type="Proteomes" id="UP000054324">
    <property type="component" value="Unassembled WGS sequence"/>
</dbReference>
<keyword evidence="4" id="KW-1185">Reference proteome</keyword>
<proteinExistence type="predicted"/>
<evidence type="ECO:0000313" key="3">
    <source>
        <dbReference type="EMBL" id="KER28582.1"/>
    </source>
</evidence>
<feature type="compositionally biased region" description="Polar residues" evidence="1">
    <location>
        <begin position="208"/>
        <end position="226"/>
    </location>
</feature>
<feature type="transmembrane region" description="Helical" evidence="2">
    <location>
        <begin position="361"/>
        <end position="381"/>
    </location>
</feature>
<keyword evidence="2" id="KW-0812">Transmembrane</keyword>
<dbReference type="AlphaFoldDB" id="A0A074ZRX5"/>
<dbReference type="KEGG" id="ovi:T265_04626"/>
<dbReference type="RefSeq" id="XP_009167672.1">
    <property type="nucleotide sequence ID" value="XM_009169408.1"/>
</dbReference>